<feature type="compositionally biased region" description="Polar residues" evidence="4">
    <location>
        <begin position="1"/>
        <end position="11"/>
    </location>
</feature>
<protein>
    <submittedName>
        <fullName evidence="5">Uncharacterized protein</fullName>
    </submittedName>
</protein>
<evidence type="ECO:0000313" key="6">
    <source>
        <dbReference type="Proteomes" id="UP001162480"/>
    </source>
</evidence>
<keyword evidence="3" id="KW-0862">Zinc</keyword>
<dbReference type="SUPFAM" id="SSF57667">
    <property type="entry name" value="beta-beta-alpha zinc fingers"/>
    <property type="match status" value="1"/>
</dbReference>
<evidence type="ECO:0000256" key="2">
    <source>
        <dbReference type="ARBA" id="ARBA00022771"/>
    </source>
</evidence>
<dbReference type="FunFam" id="3.30.160.60:FF:002343">
    <property type="entry name" value="Zinc finger protein 33A"/>
    <property type="match status" value="1"/>
</dbReference>
<accession>A0AA36F8Y9</accession>
<dbReference type="GO" id="GO:0008270">
    <property type="term" value="F:zinc ion binding"/>
    <property type="evidence" value="ECO:0007669"/>
    <property type="project" value="UniProtKB-KW"/>
</dbReference>
<dbReference type="Gene3D" id="3.30.160.60">
    <property type="entry name" value="Classic Zinc Finger"/>
    <property type="match status" value="1"/>
</dbReference>
<dbReference type="Proteomes" id="UP001162480">
    <property type="component" value="Chromosome 8"/>
</dbReference>
<feature type="region of interest" description="Disordered" evidence="4">
    <location>
        <begin position="1"/>
        <end position="21"/>
    </location>
</feature>
<gene>
    <name evidence="5" type="ORF">OCTVUL_1B027711</name>
</gene>
<evidence type="ECO:0000256" key="3">
    <source>
        <dbReference type="ARBA" id="ARBA00022833"/>
    </source>
</evidence>
<dbReference type="EMBL" id="OX597821">
    <property type="protein sequence ID" value="CAI9726413.1"/>
    <property type="molecule type" value="Genomic_DNA"/>
</dbReference>
<evidence type="ECO:0000256" key="1">
    <source>
        <dbReference type="ARBA" id="ARBA00022723"/>
    </source>
</evidence>
<organism evidence="5 6">
    <name type="scientific">Octopus vulgaris</name>
    <name type="common">Common octopus</name>
    <dbReference type="NCBI Taxonomy" id="6645"/>
    <lineage>
        <taxon>Eukaryota</taxon>
        <taxon>Metazoa</taxon>
        <taxon>Spiralia</taxon>
        <taxon>Lophotrochozoa</taxon>
        <taxon>Mollusca</taxon>
        <taxon>Cephalopoda</taxon>
        <taxon>Coleoidea</taxon>
        <taxon>Octopodiformes</taxon>
        <taxon>Octopoda</taxon>
        <taxon>Incirrata</taxon>
        <taxon>Octopodidae</taxon>
        <taxon>Octopus</taxon>
    </lineage>
</organism>
<sequence length="70" mass="7989">MEGKLNENQVFNERLTDDDDGSHQTKLYTCAALSTHQNIHAGEKPYHCDVCGIKFSQNTHLLNHRHSLLL</sequence>
<dbReference type="AlphaFoldDB" id="A0AA36F8Y9"/>
<proteinExistence type="predicted"/>
<reference evidence="5" key="1">
    <citation type="submission" date="2023-08" db="EMBL/GenBank/DDBJ databases">
        <authorList>
            <person name="Alioto T."/>
            <person name="Alioto T."/>
            <person name="Gomez Garrido J."/>
        </authorList>
    </citation>
    <scope>NUCLEOTIDE SEQUENCE</scope>
</reference>
<evidence type="ECO:0000256" key="4">
    <source>
        <dbReference type="SAM" id="MobiDB-lite"/>
    </source>
</evidence>
<keyword evidence="2" id="KW-0863">Zinc-finger</keyword>
<keyword evidence="6" id="KW-1185">Reference proteome</keyword>
<name>A0AA36F8Y9_OCTVU</name>
<keyword evidence="1" id="KW-0479">Metal-binding</keyword>
<dbReference type="InterPro" id="IPR036236">
    <property type="entry name" value="Znf_C2H2_sf"/>
</dbReference>
<evidence type="ECO:0000313" key="5">
    <source>
        <dbReference type="EMBL" id="CAI9726413.1"/>
    </source>
</evidence>